<feature type="non-terminal residue" evidence="1">
    <location>
        <position position="1"/>
    </location>
</feature>
<proteinExistence type="predicted"/>
<sequence length="82" mass="8879">GRAADPAPWRAAIALPQRWRAPVFPLKAADFISRGFAQGPVLGHLLTLAEDAWLAADFPLDPPALRAIADQTAARFARDHLL</sequence>
<accession>A0A0D7F888</accession>
<evidence type="ECO:0000313" key="2">
    <source>
        <dbReference type="Proteomes" id="UP000032515"/>
    </source>
</evidence>
<dbReference type="SUPFAM" id="SSF81891">
    <property type="entry name" value="Poly A polymerase C-terminal region-like"/>
    <property type="match status" value="1"/>
</dbReference>
<dbReference type="EMBL" id="JXXE01000031">
    <property type="protein sequence ID" value="KIZ47932.1"/>
    <property type="molecule type" value="Genomic_DNA"/>
</dbReference>
<name>A0A0D7F888_RHOPL</name>
<protein>
    <submittedName>
        <fullName evidence="1">Poly(A) polymerase</fullName>
    </submittedName>
</protein>
<dbReference type="Proteomes" id="UP000032515">
    <property type="component" value="Unassembled WGS sequence"/>
</dbReference>
<organism evidence="1 2">
    <name type="scientific">Rhodopseudomonas palustris</name>
    <dbReference type="NCBI Taxonomy" id="1076"/>
    <lineage>
        <taxon>Bacteria</taxon>
        <taxon>Pseudomonadati</taxon>
        <taxon>Pseudomonadota</taxon>
        <taxon>Alphaproteobacteria</taxon>
        <taxon>Hyphomicrobiales</taxon>
        <taxon>Nitrobacteraceae</taxon>
        <taxon>Rhodopseudomonas</taxon>
    </lineage>
</organism>
<comment type="caution">
    <text evidence="1">The sequence shown here is derived from an EMBL/GenBank/DDBJ whole genome shotgun (WGS) entry which is preliminary data.</text>
</comment>
<dbReference type="AlphaFoldDB" id="A0A0D7F888"/>
<reference evidence="1 2" key="1">
    <citation type="submission" date="2014-11" db="EMBL/GenBank/DDBJ databases">
        <title>Genomics and ecophysiology of heterotrophic nitrogen fixing bacteria isolated from estuarine surface water.</title>
        <authorList>
            <person name="Bentzon-Tilia M."/>
            <person name="Severin I."/>
            <person name="Hansen L.H."/>
            <person name="Riemann L."/>
        </authorList>
    </citation>
    <scope>NUCLEOTIDE SEQUENCE [LARGE SCALE GENOMIC DNA]</scope>
    <source>
        <strain evidence="1 2">BAL398</strain>
    </source>
</reference>
<dbReference type="PATRIC" id="fig|1076.23.peg.3724"/>
<evidence type="ECO:0000313" key="1">
    <source>
        <dbReference type="EMBL" id="KIZ47932.1"/>
    </source>
</evidence>
<gene>
    <name evidence="1" type="ORF">OO17_01665</name>
</gene>